<evidence type="ECO:0000256" key="2">
    <source>
        <dbReference type="SAM" id="SignalP"/>
    </source>
</evidence>
<feature type="compositionally biased region" description="Basic and acidic residues" evidence="1">
    <location>
        <begin position="77"/>
        <end position="87"/>
    </location>
</feature>
<comment type="caution">
    <text evidence="3">The sequence shown here is derived from an EMBL/GenBank/DDBJ whole genome shotgun (WGS) entry which is preliminary data.</text>
</comment>
<feature type="chain" id="PRO_5030628382" evidence="2">
    <location>
        <begin position="32"/>
        <end position="87"/>
    </location>
</feature>
<feature type="compositionally biased region" description="Basic and acidic residues" evidence="1">
    <location>
        <begin position="32"/>
        <end position="41"/>
    </location>
</feature>
<feature type="region of interest" description="Disordered" evidence="1">
    <location>
        <begin position="32"/>
        <end position="87"/>
    </location>
</feature>
<evidence type="ECO:0000256" key="1">
    <source>
        <dbReference type="SAM" id="MobiDB-lite"/>
    </source>
</evidence>
<name>A0A7X0MLJ7_9SPHI</name>
<sequence>MKTQNLRSNLKKGIMAAVITFCFAITTQTKAAEHPLQKDTTKMASSKMSKMSKGKMSSKKMDKMAPSKMSKSKMNTKKVDKMAPSKM</sequence>
<proteinExistence type="predicted"/>
<dbReference type="AlphaFoldDB" id="A0A7X0MLJ7"/>
<dbReference type="Proteomes" id="UP000521017">
    <property type="component" value="Unassembled WGS sequence"/>
</dbReference>
<gene>
    <name evidence="3" type="ORF">HDF25_004097</name>
</gene>
<dbReference type="EMBL" id="JACHCC010000011">
    <property type="protein sequence ID" value="MBB6501920.1"/>
    <property type="molecule type" value="Genomic_DNA"/>
</dbReference>
<organism evidence="3 4">
    <name type="scientific">Pedobacter cryoconitis</name>
    <dbReference type="NCBI Taxonomy" id="188932"/>
    <lineage>
        <taxon>Bacteria</taxon>
        <taxon>Pseudomonadati</taxon>
        <taxon>Bacteroidota</taxon>
        <taxon>Sphingobacteriia</taxon>
        <taxon>Sphingobacteriales</taxon>
        <taxon>Sphingobacteriaceae</taxon>
        <taxon>Pedobacter</taxon>
    </lineage>
</organism>
<protein>
    <submittedName>
        <fullName evidence="3">Uncharacterized protein involved in copper resistance</fullName>
    </submittedName>
</protein>
<keyword evidence="2" id="KW-0732">Signal</keyword>
<reference evidence="3 4" key="1">
    <citation type="submission" date="2020-08" db="EMBL/GenBank/DDBJ databases">
        <title>Genomic Encyclopedia of Type Strains, Phase IV (KMG-V): Genome sequencing to study the core and pangenomes of soil and plant-associated prokaryotes.</title>
        <authorList>
            <person name="Whitman W."/>
        </authorList>
    </citation>
    <scope>NUCLEOTIDE SEQUENCE [LARGE SCALE GENOMIC DNA]</scope>
    <source>
        <strain evidence="3 4">M2T3</strain>
    </source>
</reference>
<accession>A0A7X0MLJ7</accession>
<evidence type="ECO:0000313" key="4">
    <source>
        <dbReference type="Proteomes" id="UP000521017"/>
    </source>
</evidence>
<feature type="signal peptide" evidence="2">
    <location>
        <begin position="1"/>
        <end position="31"/>
    </location>
</feature>
<evidence type="ECO:0000313" key="3">
    <source>
        <dbReference type="EMBL" id="MBB6501920.1"/>
    </source>
</evidence>